<comment type="subcellular location">
    <subcellularLocation>
        <location evidence="2">Cell membrane</location>
        <topology evidence="2">Multi-pass membrane protein</topology>
    </subcellularLocation>
</comment>
<comment type="similarity">
    <text evidence="1 2">Belongs to the BioY family.</text>
</comment>
<dbReference type="PIRSF" id="PIRSF016661">
    <property type="entry name" value="BioY"/>
    <property type="match status" value="1"/>
</dbReference>
<keyword evidence="5" id="KW-1185">Reference proteome</keyword>
<evidence type="ECO:0000256" key="3">
    <source>
        <dbReference type="SAM" id="Phobius"/>
    </source>
</evidence>
<feature type="transmembrane region" description="Helical" evidence="3">
    <location>
        <begin position="24"/>
        <end position="44"/>
    </location>
</feature>
<dbReference type="PANTHER" id="PTHR34295:SF1">
    <property type="entry name" value="BIOTIN TRANSPORTER BIOY"/>
    <property type="match status" value="1"/>
</dbReference>
<sequence>MSTLSLAVGRPTLADRLISRSILTDVMLVAGGAAFVGLLAQVAIPLWPVPITGQTLAVLLVGSTLGALRGVIAMAVYAVVGIAGVPWFSDASAGWQVVAGPTGGYIIGFIVAAGLTGWLAQRNWDRKVLGAFASFTAGTVITFAAGLPWLAASLGLTLEQTLQAGLYPFIVGGIIKALLAAGIIPLAWKLTSRPKP</sequence>
<dbReference type="PANTHER" id="PTHR34295">
    <property type="entry name" value="BIOTIN TRANSPORTER BIOY"/>
    <property type="match status" value="1"/>
</dbReference>
<dbReference type="Pfam" id="PF02632">
    <property type="entry name" value="BioY"/>
    <property type="match status" value="1"/>
</dbReference>
<protein>
    <recommendedName>
        <fullName evidence="2">Biotin transporter</fullName>
    </recommendedName>
</protein>
<evidence type="ECO:0000313" key="4">
    <source>
        <dbReference type="EMBL" id="MCS5727429.1"/>
    </source>
</evidence>
<evidence type="ECO:0000256" key="2">
    <source>
        <dbReference type="PIRNR" id="PIRNR016661"/>
    </source>
</evidence>
<reference evidence="4" key="1">
    <citation type="submission" date="2022-08" db="EMBL/GenBank/DDBJ databases">
        <authorList>
            <person name="Deng Y."/>
            <person name="Han X.-F."/>
            <person name="Zhang Y.-Q."/>
        </authorList>
    </citation>
    <scope>NUCLEOTIDE SEQUENCE</scope>
    <source>
        <strain evidence="4">CPCC 203407</strain>
    </source>
</reference>
<keyword evidence="2" id="KW-1003">Cell membrane</keyword>
<dbReference type="InterPro" id="IPR003784">
    <property type="entry name" value="BioY"/>
</dbReference>
<name>A0AA42BW36_9MICO</name>
<dbReference type="RefSeq" id="WP_259530419.1">
    <property type="nucleotide sequence ID" value="NZ_JANLCK010000010.1"/>
</dbReference>
<gene>
    <name evidence="4" type="ORF">N1028_16155</name>
</gene>
<feature type="transmembrane region" description="Helical" evidence="3">
    <location>
        <begin position="164"/>
        <end position="188"/>
    </location>
</feature>
<feature type="transmembrane region" description="Helical" evidence="3">
    <location>
        <begin position="56"/>
        <end position="83"/>
    </location>
</feature>
<dbReference type="Proteomes" id="UP001165587">
    <property type="component" value="Unassembled WGS sequence"/>
</dbReference>
<feature type="transmembrane region" description="Helical" evidence="3">
    <location>
        <begin position="103"/>
        <end position="120"/>
    </location>
</feature>
<comment type="caution">
    <text evidence="4">The sequence shown here is derived from an EMBL/GenBank/DDBJ whole genome shotgun (WGS) entry which is preliminary data.</text>
</comment>
<organism evidence="4 5">
    <name type="scientific">Herbiconiux oxytropis</name>
    <dbReference type="NCBI Taxonomy" id="2970915"/>
    <lineage>
        <taxon>Bacteria</taxon>
        <taxon>Bacillati</taxon>
        <taxon>Actinomycetota</taxon>
        <taxon>Actinomycetes</taxon>
        <taxon>Micrococcales</taxon>
        <taxon>Microbacteriaceae</taxon>
        <taxon>Herbiconiux</taxon>
    </lineage>
</organism>
<feature type="transmembrane region" description="Helical" evidence="3">
    <location>
        <begin position="132"/>
        <end position="152"/>
    </location>
</feature>
<keyword evidence="2" id="KW-0813">Transport</keyword>
<keyword evidence="3" id="KW-1133">Transmembrane helix</keyword>
<dbReference type="Gene3D" id="1.10.1760.20">
    <property type="match status" value="1"/>
</dbReference>
<dbReference type="GO" id="GO:0015225">
    <property type="term" value="F:biotin transmembrane transporter activity"/>
    <property type="evidence" value="ECO:0007669"/>
    <property type="project" value="UniProtKB-UniRule"/>
</dbReference>
<keyword evidence="2 3" id="KW-0472">Membrane</keyword>
<keyword evidence="3" id="KW-0812">Transmembrane</keyword>
<dbReference type="EMBL" id="JANLCK010000010">
    <property type="protein sequence ID" value="MCS5727429.1"/>
    <property type="molecule type" value="Genomic_DNA"/>
</dbReference>
<evidence type="ECO:0000256" key="1">
    <source>
        <dbReference type="ARBA" id="ARBA00010692"/>
    </source>
</evidence>
<proteinExistence type="inferred from homology"/>
<evidence type="ECO:0000313" key="5">
    <source>
        <dbReference type="Proteomes" id="UP001165587"/>
    </source>
</evidence>
<dbReference type="GO" id="GO:0005886">
    <property type="term" value="C:plasma membrane"/>
    <property type="evidence" value="ECO:0007669"/>
    <property type="project" value="UniProtKB-SubCell"/>
</dbReference>
<accession>A0AA42BW36</accession>
<dbReference type="AlphaFoldDB" id="A0AA42BW36"/>